<accession>A0A172TPS3</accession>
<proteinExistence type="predicted"/>
<dbReference type="RefSeq" id="WP_068611249.1">
    <property type="nucleotide sequence ID" value="NZ_CP011388.1"/>
</dbReference>
<keyword evidence="2" id="KW-1185">Reference proteome</keyword>
<reference evidence="1 2" key="1">
    <citation type="submission" date="2015-01" db="EMBL/GenBank/DDBJ databases">
        <title>Paenibacillus swuensis/DY6/whole genome sequencing.</title>
        <authorList>
            <person name="Kim M.K."/>
            <person name="Srinivasan S."/>
            <person name="Lee J.-J."/>
        </authorList>
    </citation>
    <scope>NUCLEOTIDE SEQUENCE [LARGE SCALE GENOMIC DNA]</scope>
    <source>
        <strain evidence="1 2">DY6</strain>
    </source>
</reference>
<dbReference type="PATRIC" id="fig|1178515.4.peg.4187"/>
<dbReference type="Proteomes" id="UP000076927">
    <property type="component" value="Chromosome"/>
</dbReference>
<dbReference type="KEGG" id="pswu:SY83_20680"/>
<dbReference type="InterPro" id="IPR019712">
    <property type="entry name" value="YtpB-like"/>
</dbReference>
<sequence length="360" mass="41196">MTAGSVTVPQGPLRLMYRVYRYILPEVKKELGAWRTKAEQIPDQELRKQALASIQTKEFHCQGGSVYAAANLDQRHVLIPLIVALQTISDYLDNLCDRSTSLDPEDFRRLHQSMLDAVNPDWPMQDYYAFRTEKDDGAYLAELVQTCRRCVQQLPSYGAVREQVSELVGYYADLQVYKHIHHDLREGELLRWWEKHQSRHAHLSWNEFAAATGSTLGMFTLFLAASKPGLTRERAVVIRGAYFPHICALHILLDYLIDQEEDLQGGDLNFCNYYGNREATAARIAAIVEHARADINRMQDSNFHRMVIEGLLALYLSDPKVSGQSEVRAVTRQLMKNSPLSRLFFWMNSVWIRKTGSSGT</sequence>
<evidence type="ECO:0000313" key="1">
    <source>
        <dbReference type="EMBL" id="ANE49079.1"/>
    </source>
</evidence>
<organism evidence="1 2">
    <name type="scientific">Paenibacillus swuensis</name>
    <dbReference type="NCBI Taxonomy" id="1178515"/>
    <lineage>
        <taxon>Bacteria</taxon>
        <taxon>Bacillati</taxon>
        <taxon>Bacillota</taxon>
        <taxon>Bacilli</taxon>
        <taxon>Bacillales</taxon>
        <taxon>Paenibacillaceae</taxon>
        <taxon>Paenibacillus</taxon>
    </lineage>
</organism>
<dbReference type="Pfam" id="PF10776">
    <property type="entry name" value="DUF2600"/>
    <property type="match status" value="1"/>
</dbReference>
<protein>
    <submittedName>
        <fullName evidence="1">Tetraprenyl-beta-curcumene synthase</fullName>
    </submittedName>
</protein>
<gene>
    <name evidence="1" type="ORF">SY83_20680</name>
</gene>
<name>A0A172TPS3_9BACL</name>
<dbReference type="STRING" id="1178515.SY83_20680"/>
<dbReference type="AlphaFoldDB" id="A0A172TPS3"/>
<dbReference type="EMBL" id="CP011388">
    <property type="protein sequence ID" value="ANE49079.1"/>
    <property type="molecule type" value="Genomic_DNA"/>
</dbReference>
<evidence type="ECO:0000313" key="2">
    <source>
        <dbReference type="Proteomes" id="UP000076927"/>
    </source>
</evidence>